<keyword evidence="1" id="KW-0808">Transferase</keyword>
<accession>A0A6B0T4B9</accession>
<sequence>MSDPFGRAIRDHYHGEQTGPLWQFDGEDRQEHPIEQFYFEPFDPTTPEEEWIARRLRGPLLDVGAGAGRDTLHFQRQFEAVGLEHSRQLVTLMEERGVEKARHGDMFALPEQFDPDRFESALVRGTQLALGKSMAGVREFLDDLATVTTPGATAVVDCYDPTDEAAADLLGHREDSAVGLAFRVMNFEYVGDFGETLLFRLLSPDRLREAAEQTAWTVTETRHSADSSYYMTALDK</sequence>
<dbReference type="EMBL" id="WUUT01000008">
    <property type="protein sequence ID" value="MXR53108.1"/>
    <property type="molecule type" value="Genomic_DNA"/>
</dbReference>
<keyword evidence="2" id="KW-1185">Reference proteome</keyword>
<dbReference type="Gene3D" id="3.40.50.150">
    <property type="entry name" value="Vaccinia Virus protein VP39"/>
    <property type="match status" value="1"/>
</dbReference>
<dbReference type="GO" id="GO:0008168">
    <property type="term" value="F:methyltransferase activity"/>
    <property type="evidence" value="ECO:0007669"/>
    <property type="project" value="UniProtKB-KW"/>
</dbReference>
<proteinExistence type="predicted"/>
<dbReference type="SUPFAM" id="SSF53335">
    <property type="entry name" value="S-adenosyl-L-methionine-dependent methyltransferases"/>
    <property type="match status" value="1"/>
</dbReference>
<dbReference type="InterPro" id="IPR029063">
    <property type="entry name" value="SAM-dependent_MTases_sf"/>
</dbReference>
<dbReference type="GO" id="GO:0032259">
    <property type="term" value="P:methylation"/>
    <property type="evidence" value="ECO:0007669"/>
    <property type="project" value="UniProtKB-KW"/>
</dbReference>
<keyword evidence="1" id="KW-0489">Methyltransferase</keyword>
<name>A0A6B0T4B9_9EURY</name>
<dbReference type="AlphaFoldDB" id="A0A6B0T4B9"/>
<gene>
    <name evidence="1" type="ORF">GRX03_16040</name>
</gene>
<protein>
    <submittedName>
        <fullName evidence="1">Class I SAM-dependent methyltransferase</fullName>
    </submittedName>
</protein>
<evidence type="ECO:0000313" key="2">
    <source>
        <dbReference type="Proteomes" id="UP000466535"/>
    </source>
</evidence>
<comment type="caution">
    <text evidence="1">The sequence shown here is derived from an EMBL/GenBank/DDBJ whole genome shotgun (WGS) entry which is preliminary data.</text>
</comment>
<dbReference type="OrthoDB" id="56895at2157"/>
<reference evidence="1 2" key="1">
    <citation type="submission" date="2019-12" db="EMBL/GenBank/DDBJ databases">
        <title>Isolation and characterization of three novel carbon monoxide-oxidizing members of Halobacteria from salione crusts and soils.</title>
        <authorList>
            <person name="Myers M.R."/>
            <person name="King G.M."/>
        </authorList>
    </citation>
    <scope>NUCLEOTIDE SEQUENCE [LARGE SCALE GENOMIC DNA]</scope>
    <source>
        <strain evidence="1 2">WSH3</strain>
    </source>
</reference>
<dbReference type="Proteomes" id="UP000466535">
    <property type="component" value="Unassembled WGS sequence"/>
</dbReference>
<organism evidence="1 2">
    <name type="scientific">Halovenus carboxidivorans</name>
    <dbReference type="NCBI Taxonomy" id="2692199"/>
    <lineage>
        <taxon>Archaea</taxon>
        <taxon>Methanobacteriati</taxon>
        <taxon>Methanobacteriota</taxon>
        <taxon>Stenosarchaea group</taxon>
        <taxon>Halobacteria</taxon>
        <taxon>Halobacteriales</taxon>
        <taxon>Haloarculaceae</taxon>
        <taxon>Halovenus</taxon>
    </lineage>
</organism>
<evidence type="ECO:0000313" key="1">
    <source>
        <dbReference type="EMBL" id="MXR53108.1"/>
    </source>
</evidence>
<dbReference type="RefSeq" id="WP_159765424.1">
    <property type="nucleotide sequence ID" value="NZ_WUUT01000008.1"/>
</dbReference>